<dbReference type="AlphaFoldDB" id="A0A4R6R708"/>
<dbReference type="RefSeq" id="WP_133609807.1">
    <property type="nucleotide sequence ID" value="NZ_SNXW01000007.1"/>
</dbReference>
<feature type="signal peptide" evidence="1">
    <location>
        <begin position="1"/>
        <end position="24"/>
    </location>
</feature>
<accession>A0A4R6R708</accession>
<keyword evidence="1" id="KW-0732">Signal</keyword>
<dbReference type="PANTHER" id="PTHR43606:SF2">
    <property type="entry name" value="ALKALINE PHOSPHATASE FAMILY PROTEIN (AFU_ORTHOLOGUE AFUA_5G03860)"/>
    <property type="match status" value="1"/>
</dbReference>
<reference evidence="4 5" key="1">
    <citation type="submission" date="2019-03" db="EMBL/GenBank/DDBJ databases">
        <title>Genomic Encyclopedia of Type Strains, Phase IV (KMG-IV): sequencing the most valuable type-strain genomes for metagenomic binning, comparative biology and taxonomic classification.</title>
        <authorList>
            <person name="Goeker M."/>
        </authorList>
    </citation>
    <scope>NUCLEOTIDE SEQUENCE [LARGE SCALE GENOMIC DNA]</scope>
    <source>
        <strain evidence="4 5">DSM 11901</strain>
    </source>
</reference>
<organism evidence="4 5">
    <name type="scientific">Aquabacterium commune</name>
    <dbReference type="NCBI Taxonomy" id="70586"/>
    <lineage>
        <taxon>Bacteria</taxon>
        <taxon>Pseudomonadati</taxon>
        <taxon>Pseudomonadota</taxon>
        <taxon>Betaproteobacteria</taxon>
        <taxon>Burkholderiales</taxon>
        <taxon>Aquabacterium</taxon>
    </lineage>
</organism>
<dbReference type="CDD" id="cd07389">
    <property type="entry name" value="MPP_PhoD"/>
    <property type="match status" value="1"/>
</dbReference>
<evidence type="ECO:0000256" key="1">
    <source>
        <dbReference type="SAM" id="SignalP"/>
    </source>
</evidence>
<dbReference type="InterPro" id="IPR038607">
    <property type="entry name" value="PhoD-like_sf"/>
</dbReference>
<dbReference type="SUPFAM" id="SSF56300">
    <property type="entry name" value="Metallo-dependent phosphatases"/>
    <property type="match status" value="1"/>
</dbReference>
<dbReference type="InterPro" id="IPR029052">
    <property type="entry name" value="Metallo-depent_PP-like"/>
</dbReference>
<dbReference type="InterPro" id="IPR018946">
    <property type="entry name" value="PhoD-like_MPP"/>
</dbReference>
<evidence type="ECO:0000259" key="2">
    <source>
        <dbReference type="Pfam" id="PF09423"/>
    </source>
</evidence>
<dbReference type="PANTHER" id="PTHR43606">
    <property type="entry name" value="PHOSPHATASE, PUTATIVE (AFU_ORTHOLOGUE AFUA_6G08710)-RELATED"/>
    <property type="match status" value="1"/>
</dbReference>
<dbReference type="Pfam" id="PF16655">
    <property type="entry name" value="PhoD_N"/>
    <property type="match status" value="1"/>
</dbReference>
<feature type="domain" description="Phospholipase D N-terminal" evidence="3">
    <location>
        <begin position="46"/>
        <end position="142"/>
    </location>
</feature>
<dbReference type="InterPro" id="IPR032093">
    <property type="entry name" value="PhoD_N"/>
</dbReference>
<sequence>MQRRDLFRQLSRAAAALAWQQVFAASGRVQPDDASAWSEPADVFTLGVASGEPQPDSVVLWTRLAPRPLQADGGMPARAIPVPWEVALDARFTQVVRQGVAVADPAVAHSVHVVAHGLQPGRAYFYRFSAGGQHSPVGRTRTAPAKDAKVRNLRMALASCQHYEHGFFTAHREISDADVDLVVFVGDYIYTTEAPRHAQVRKHAHAFAKDLAARTLADYRVHHASYKLDADLRAAHAAHPWLMVWDDHEVLADYAGDHDPYLDDAQAFLAVRAAAYKAYFEHMPVSPHRVPARADMPMQGRFQWGQLADLWLLDTRQYRDASVCQGSVLHAPMGGKVLWRCKAAEEGNRTLLGQGQEDGLAEGLAGSMASWKFIVQTTQMSPGLLHVPVAGDLVYAEGWDAFPAARARLMEAIAQPRVQDVVVLGGDVHRHVAANLRLDPRDRSSPIVASEIVASSITSKGLSELANAWIKSSNPDIVHMRSDERGYVLIDVSPQQVQCEFRGTLHPVRAQAKFRTQARCLIERGVPGVRKV</sequence>
<gene>
    <name evidence="4" type="ORF">EV672_107100</name>
</gene>
<comment type="caution">
    <text evidence="4">The sequence shown here is derived from an EMBL/GenBank/DDBJ whole genome shotgun (WGS) entry which is preliminary data.</text>
</comment>
<name>A0A4R6R708_9BURK</name>
<feature type="domain" description="PhoD-like phosphatase metallophosphatase" evidence="2">
    <location>
        <begin position="155"/>
        <end position="501"/>
    </location>
</feature>
<dbReference type="OrthoDB" id="327733at2"/>
<dbReference type="InterPro" id="IPR052900">
    <property type="entry name" value="Phospholipid_Metab_Enz"/>
</dbReference>
<dbReference type="Gene3D" id="2.60.40.380">
    <property type="entry name" value="Purple acid phosphatase-like, N-terminal"/>
    <property type="match status" value="1"/>
</dbReference>
<evidence type="ECO:0000259" key="3">
    <source>
        <dbReference type="Pfam" id="PF16655"/>
    </source>
</evidence>
<dbReference type="Gene3D" id="3.60.21.70">
    <property type="entry name" value="PhoD-like phosphatase"/>
    <property type="match status" value="1"/>
</dbReference>
<keyword evidence="5" id="KW-1185">Reference proteome</keyword>
<dbReference type="Pfam" id="PF09423">
    <property type="entry name" value="PhoD"/>
    <property type="match status" value="1"/>
</dbReference>
<evidence type="ECO:0000313" key="4">
    <source>
        <dbReference type="EMBL" id="TDP81669.1"/>
    </source>
</evidence>
<feature type="chain" id="PRO_5020499227" evidence="1">
    <location>
        <begin position="25"/>
        <end position="532"/>
    </location>
</feature>
<dbReference type="EMBL" id="SNXW01000007">
    <property type="protein sequence ID" value="TDP81669.1"/>
    <property type="molecule type" value="Genomic_DNA"/>
</dbReference>
<evidence type="ECO:0000313" key="5">
    <source>
        <dbReference type="Proteomes" id="UP000294593"/>
    </source>
</evidence>
<proteinExistence type="predicted"/>
<protein>
    <submittedName>
        <fullName evidence="4">Alkaline phosphatase D</fullName>
    </submittedName>
</protein>
<dbReference type="Proteomes" id="UP000294593">
    <property type="component" value="Unassembled WGS sequence"/>
</dbReference>